<keyword evidence="1" id="KW-0732">Signal</keyword>
<name>A0A8T0HW76_CERPU</name>
<protein>
    <recommendedName>
        <fullName evidence="4">Secreted protein</fullName>
    </recommendedName>
</protein>
<comment type="caution">
    <text evidence="2">The sequence shown here is derived from an EMBL/GenBank/DDBJ whole genome shotgun (WGS) entry which is preliminary data.</text>
</comment>
<keyword evidence="3" id="KW-1185">Reference proteome</keyword>
<evidence type="ECO:0008006" key="4">
    <source>
        <dbReference type="Google" id="ProtNLM"/>
    </source>
</evidence>
<evidence type="ECO:0000256" key="1">
    <source>
        <dbReference type="SAM" id="SignalP"/>
    </source>
</evidence>
<reference evidence="2" key="1">
    <citation type="submission" date="2020-06" db="EMBL/GenBank/DDBJ databases">
        <title>WGS assembly of Ceratodon purpureus strain R40.</title>
        <authorList>
            <person name="Carey S.B."/>
            <person name="Jenkins J."/>
            <person name="Shu S."/>
            <person name="Lovell J.T."/>
            <person name="Sreedasyam A."/>
            <person name="Maumus F."/>
            <person name="Tiley G.P."/>
            <person name="Fernandez-Pozo N."/>
            <person name="Barry K."/>
            <person name="Chen C."/>
            <person name="Wang M."/>
            <person name="Lipzen A."/>
            <person name="Daum C."/>
            <person name="Saski C.A."/>
            <person name="Payton A.C."/>
            <person name="Mcbreen J.C."/>
            <person name="Conrad R.E."/>
            <person name="Kollar L.M."/>
            <person name="Olsson S."/>
            <person name="Huttunen S."/>
            <person name="Landis J.B."/>
            <person name="Wickett N.J."/>
            <person name="Johnson M.G."/>
            <person name="Rensing S.A."/>
            <person name="Grimwood J."/>
            <person name="Schmutz J."/>
            <person name="Mcdaniel S.F."/>
        </authorList>
    </citation>
    <scope>NUCLEOTIDE SEQUENCE</scope>
    <source>
        <strain evidence="2">R40</strain>
    </source>
</reference>
<accession>A0A8T0HW76</accession>
<dbReference type="EMBL" id="CM026426">
    <property type="protein sequence ID" value="KAG0575037.1"/>
    <property type="molecule type" value="Genomic_DNA"/>
</dbReference>
<feature type="chain" id="PRO_5035771843" description="Secreted protein" evidence="1">
    <location>
        <begin position="17"/>
        <end position="64"/>
    </location>
</feature>
<dbReference type="Proteomes" id="UP000822688">
    <property type="component" value="Chromosome V"/>
</dbReference>
<dbReference type="AlphaFoldDB" id="A0A8T0HW76"/>
<evidence type="ECO:0000313" key="2">
    <source>
        <dbReference type="EMBL" id="KAG0575037.1"/>
    </source>
</evidence>
<feature type="signal peptide" evidence="1">
    <location>
        <begin position="1"/>
        <end position="16"/>
    </location>
</feature>
<proteinExistence type="predicted"/>
<sequence length="64" mass="7128">MHILIVRGCLVELPIAAWLCATTPHDDHISCPHPMRDTPPESGLELDLLFADLNHVSTFSGLYF</sequence>
<organism evidence="2 3">
    <name type="scientific">Ceratodon purpureus</name>
    <name type="common">Fire moss</name>
    <name type="synonym">Dicranum purpureum</name>
    <dbReference type="NCBI Taxonomy" id="3225"/>
    <lineage>
        <taxon>Eukaryota</taxon>
        <taxon>Viridiplantae</taxon>
        <taxon>Streptophyta</taxon>
        <taxon>Embryophyta</taxon>
        <taxon>Bryophyta</taxon>
        <taxon>Bryophytina</taxon>
        <taxon>Bryopsida</taxon>
        <taxon>Dicranidae</taxon>
        <taxon>Pseudoditrichales</taxon>
        <taxon>Ditrichaceae</taxon>
        <taxon>Ceratodon</taxon>
    </lineage>
</organism>
<evidence type="ECO:0000313" key="3">
    <source>
        <dbReference type="Proteomes" id="UP000822688"/>
    </source>
</evidence>
<gene>
    <name evidence="2" type="ORF">KC19_VG312400</name>
</gene>